<dbReference type="InterPro" id="IPR037923">
    <property type="entry name" value="HTH-like"/>
</dbReference>
<organism evidence="6 7">
    <name type="scientific">Photobacterium ganghwense</name>
    <dbReference type="NCBI Taxonomy" id="320778"/>
    <lineage>
        <taxon>Bacteria</taxon>
        <taxon>Pseudomonadati</taxon>
        <taxon>Pseudomonadota</taxon>
        <taxon>Gammaproteobacteria</taxon>
        <taxon>Vibrionales</taxon>
        <taxon>Vibrionaceae</taxon>
        <taxon>Photobacterium</taxon>
    </lineage>
</organism>
<dbReference type="GO" id="GO:0003700">
    <property type="term" value="F:DNA-binding transcription factor activity"/>
    <property type="evidence" value="ECO:0007669"/>
    <property type="project" value="InterPro"/>
</dbReference>
<dbReference type="EMBL" id="LDOU01000023">
    <property type="protein sequence ID" value="KLV06088.1"/>
    <property type="molecule type" value="Genomic_DNA"/>
</dbReference>
<sequence>MDKISHQKSNIAAINLIDGHYQSFAFKRHYHLDYHIGLITHGQQAFYSHGTRHYAGPGATILMPPDVMHDGTPIGSDGYQVKVFSIDPDWLADQAEAVSGHRDFGFNRHHLDDPALFGRLTSLHQCLSDPHTSQLAKDSMPLETFSLLLTRYGQTSPQPVYRLGRYSLQQLRDYVMAHLDEKISLADLASLCDLSPSQLLRQFKAATGFTPYAWLARLRLEHAMALLKAGYRSTDVAFHVGFYDQAHFTRTFKQTFGIAPSQVR</sequence>
<dbReference type="Gene3D" id="1.10.10.60">
    <property type="entry name" value="Homeodomain-like"/>
    <property type="match status" value="2"/>
</dbReference>
<keyword evidence="3" id="KW-0010">Activator</keyword>
<dbReference type="SMART" id="SM00342">
    <property type="entry name" value="HTH_ARAC"/>
    <property type="match status" value="1"/>
</dbReference>
<dbReference type="Pfam" id="PF02311">
    <property type="entry name" value="AraC_binding"/>
    <property type="match status" value="1"/>
</dbReference>
<dbReference type="PRINTS" id="PR00032">
    <property type="entry name" value="HTHARAC"/>
</dbReference>
<dbReference type="SUPFAM" id="SSF51215">
    <property type="entry name" value="Regulatory protein AraC"/>
    <property type="match status" value="1"/>
</dbReference>
<dbReference type="PATRIC" id="fig|320778.3.peg.4350"/>
<keyword evidence="7" id="KW-1185">Reference proteome</keyword>
<accession>A0A0J1H2S2</accession>
<dbReference type="InterPro" id="IPR003313">
    <property type="entry name" value="AraC-bd"/>
</dbReference>
<dbReference type="InterPro" id="IPR014710">
    <property type="entry name" value="RmlC-like_jellyroll"/>
</dbReference>
<dbReference type="AlphaFoldDB" id="A0A0J1H2S2"/>
<keyword evidence="4" id="KW-0804">Transcription</keyword>
<dbReference type="PROSITE" id="PS01124">
    <property type="entry name" value="HTH_ARAC_FAMILY_2"/>
    <property type="match status" value="1"/>
</dbReference>
<dbReference type="OrthoDB" id="9809338at2"/>
<dbReference type="InterPro" id="IPR050204">
    <property type="entry name" value="AraC_XylS_family_regulators"/>
</dbReference>
<evidence type="ECO:0000259" key="5">
    <source>
        <dbReference type="PROSITE" id="PS01124"/>
    </source>
</evidence>
<reference evidence="6 7" key="1">
    <citation type="submission" date="2015-05" db="EMBL/GenBank/DDBJ databases">
        <title>Photobacterium galathea sp. nov.</title>
        <authorList>
            <person name="Machado H."/>
            <person name="Gram L."/>
        </authorList>
    </citation>
    <scope>NUCLEOTIDE SEQUENCE [LARGE SCALE GENOMIC DNA]</scope>
    <source>
        <strain evidence="6 7">DSM 22954</strain>
    </source>
</reference>
<protein>
    <submittedName>
        <fullName evidence="6">AraC family transcriptional regulator</fullName>
    </submittedName>
</protein>
<dbReference type="RefSeq" id="WP_047887067.1">
    <property type="nucleotide sequence ID" value="NZ_CP071325.1"/>
</dbReference>
<proteinExistence type="predicted"/>
<dbReference type="Proteomes" id="UP000035909">
    <property type="component" value="Unassembled WGS sequence"/>
</dbReference>
<dbReference type="Gene3D" id="2.60.120.10">
    <property type="entry name" value="Jelly Rolls"/>
    <property type="match status" value="1"/>
</dbReference>
<dbReference type="PANTHER" id="PTHR46796">
    <property type="entry name" value="HTH-TYPE TRANSCRIPTIONAL ACTIVATOR RHAS-RELATED"/>
    <property type="match status" value="1"/>
</dbReference>
<dbReference type="STRING" id="320778.ABT57_20230"/>
<evidence type="ECO:0000256" key="3">
    <source>
        <dbReference type="ARBA" id="ARBA00023159"/>
    </source>
</evidence>
<name>A0A0J1H2S2_9GAMM</name>
<keyword evidence="1" id="KW-0805">Transcription regulation</keyword>
<dbReference type="SUPFAM" id="SSF46689">
    <property type="entry name" value="Homeodomain-like"/>
    <property type="match status" value="2"/>
</dbReference>
<dbReference type="InterPro" id="IPR018060">
    <property type="entry name" value="HTH_AraC"/>
</dbReference>
<evidence type="ECO:0000256" key="1">
    <source>
        <dbReference type="ARBA" id="ARBA00023015"/>
    </source>
</evidence>
<dbReference type="InterPro" id="IPR020449">
    <property type="entry name" value="Tscrpt_reg_AraC-type_HTH"/>
</dbReference>
<gene>
    <name evidence="6" type="ORF">ABT57_20230</name>
</gene>
<comment type="caution">
    <text evidence="6">The sequence shown here is derived from an EMBL/GenBank/DDBJ whole genome shotgun (WGS) entry which is preliminary data.</text>
</comment>
<evidence type="ECO:0000313" key="6">
    <source>
        <dbReference type="EMBL" id="KLV06088.1"/>
    </source>
</evidence>
<feature type="domain" description="HTH araC/xylS-type" evidence="5">
    <location>
        <begin position="169"/>
        <end position="264"/>
    </location>
</feature>
<evidence type="ECO:0000313" key="7">
    <source>
        <dbReference type="Proteomes" id="UP000035909"/>
    </source>
</evidence>
<keyword evidence="2" id="KW-0238">DNA-binding</keyword>
<dbReference type="GO" id="GO:0043565">
    <property type="term" value="F:sequence-specific DNA binding"/>
    <property type="evidence" value="ECO:0007669"/>
    <property type="project" value="InterPro"/>
</dbReference>
<evidence type="ECO:0000256" key="4">
    <source>
        <dbReference type="ARBA" id="ARBA00023163"/>
    </source>
</evidence>
<dbReference type="Pfam" id="PF12833">
    <property type="entry name" value="HTH_18"/>
    <property type="match status" value="1"/>
</dbReference>
<dbReference type="InterPro" id="IPR009057">
    <property type="entry name" value="Homeodomain-like_sf"/>
</dbReference>
<evidence type="ECO:0000256" key="2">
    <source>
        <dbReference type="ARBA" id="ARBA00023125"/>
    </source>
</evidence>
<dbReference type="PANTHER" id="PTHR46796:SF11">
    <property type="entry name" value="TRANSCRIPTIONAL REGULATOR-RELATED"/>
    <property type="match status" value="1"/>
</dbReference>